<evidence type="ECO:0000256" key="5">
    <source>
        <dbReference type="ARBA" id="ARBA00022967"/>
    </source>
</evidence>
<keyword evidence="1" id="KW-0813">Transport</keyword>
<evidence type="ECO:0000256" key="2">
    <source>
        <dbReference type="ARBA" id="ARBA00022475"/>
    </source>
</evidence>
<dbReference type="PANTHER" id="PTHR43875:SF15">
    <property type="entry name" value="TREHALOSE IMPORT ATP-BINDING PROTEIN SUGC"/>
    <property type="match status" value="1"/>
</dbReference>
<keyword evidence="9" id="KW-1185">Reference proteome</keyword>
<dbReference type="PROSITE" id="PS50893">
    <property type="entry name" value="ABC_TRANSPORTER_2"/>
    <property type="match status" value="1"/>
</dbReference>
<accession>A0ABM8AWS2</accession>
<keyword evidence="3" id="KW-0547">Nucleotide-binding</keyword>
<dbReference type="CDD" id="cd03259">
    <property type="entry name" value="ABC_Carb_Solutes_like"/>
    <property type="match status" value="1"/>
</dbReference>
<dbReference type="Proteomes" id="UP001317742">
    <property type="component" value="Chromosome"/>
</dbReference>
<evidence type="ECO:0000256" key="3">
    <source>
        <dbReference type="ARBA" id="ARBA00022741"/>
    </source>
</evidence>
<evidence type="ECO:0000313" key="8">
    <source>
        <dbReference type="EMBL" id="BDQ35721.1"/>
    </source>
</evidence>
<dbReference type="Gene3D" id="2.40.50.100">
    <property type="match status" value="1"/>
</dbReference>
<dbReference type="PANTHER" id="PTHR43875">
    <property type="entry name" value="MALTODEXTRIN IMPORT ATP-BINDING PROTEIN MSMX"/>
    <property type="match status" value="1"/>
</dbReference>
<dbReference type="Gene3D" id="3.40.50.300">
    <property type="entry name" value="P-loop containing nucleotide triphosphate hydrolases"/>
    <property type="match status" value="1"/>
</dbReference>
<dbReference type="Gene3D" id="2.40.50.140">
    <property type="entry name" value="Nucleic acid-binding proteins"/>
    <property type="match status" value="1"/>
</dbReference>
<reference evidence="8 9" key="1">
    <citation type="submission" date="2022-08" db="EMBL/GenBank/DDBJ databases">
        <title>Genome Sequence of the sulphate-reducing bacterium, Pseudodesulfovibrio sp. SYK.</title>
        <authorList>
            <person name="Kondo R."/>
            <person name="Kataoka T."/>
        </authorList>
    </citation>
    <scope>NUCLEOTIDE SEQUENCE [LARGE SCALE GENOMIC DNA]</scope>
    <source>
        <strain evidence="8 9">SYK</strain>
    </source>
</reference>
<gene>
    <name evidence="8" type="ORF">SYK_00810</name>
</gene>
<dbReference type="Pfam" id="PF00005">
    <property type="entry name" value="ABC_tran"/>
    <property type="match status" value="1"/>
</dbReference>
<proteinExistence type="predicted"/>
<evidence type="ECO:0000256" key="1">
    <source>
        <dbReference type="ARBA" id="ARBA00022448"/>
    </source>
</evidence>
<keyword evidence="5" id="KW-1278">Translocase</keyword>
<dbReference type="SUPFAM" id="SSF50331">
    <property type="entry name" value="MOP-like"/>
    <property type="match status" value="1"/>
</dbReference>
<dbReference type="InterPro" id="IPR015853">
    <property type="entry name" value="ABC_transpr_FbpC"/>
</dbReference>
<evidence type="ECO:0000256" key="6">
    <source>
        <dbReference type="ARBA" id="ARBA00023136"/>
    </source>
</evidence>
<dbReference type="SMART" id="SM00382">
    <property type="entry name" value="AAA"/>
    <property type="match status" value="1"/>
</dbReference>
<evidence type="ECO:0000313" key="9">
    <source>
        <dbReference type="Proteomes" id="UP001317742"/>
    </source>
</evidence>
<feature type="domain" description="ABC transporter" evidence="7">
    <location>
        <begin position="3"/>
        <end position="233"/>
    </location>
</feature>
<organism evidence="8 9">
    <name type="scientific">Pseudodesulfovibrio nedwellii</name>
    <dbReference type="NCBI Taxonomy" id="2973072"/>
    <lineage>
        <taxon>Bacteria</taxon>
        <taxon>Pseudomonadati</taxon>
        <taxon>Thermodesulfobacteriota</taxon>
        <taxon>Desulfovibrionia</taxon>
        <taxon>Desulfovibrionales</taxon>
        <taxon>Desulfovibrionaceae</taxon>
    </lineage>
</organism>
<dbReference type="InterPro" id="IPR012340">
    <property type="entry name" value="NA-bd_OB-fold"/>
</dbReference>
<dbReference type="InterPro" id="IPR003439">
    <property type="entry name" value="ABC_transporter-like_ATP-bd"/>
</dbReference>
<dbReference type="RefSeq" id="WP_281761654.1">
    <property type="nucleotide sequence ID" value="NZ_AP026709.1"/>
</dbReference>
<sequence>MSLQLKGINKLVGQEVHLNEINLEFDSGSRYVVLGRTLAGKTSLLRIMAGLDRPTSGSVFADGQDVTGVTVRKRSIAMVYQQFINYPSQTIYENIASPLKIHGVKKAEIERRVMEAASMLHIEHLLDRLPAELSGGQQQRTAIARALVKNVDLLLLDEPLVNLDYKLREELRDELQKIFIKRDSVVVYTTTEPTEALMLGGNVIVMHEGRVLQIGPTAEVYQHPATTQVAQVFSDPPINFMNGSINNGTVEMINGLTFQKASTMADLPKDDYIFGIRSNQLSMVCDSDDHICIVGEVALSEINGSETFVHIKHGDESLVVQDDGIHIHKTGSQVSIYVHPSAFYVFNKAGELLLSPETD</sequence>
<dbReference type="InterPro" id="IPR047641">
    <property type="entry name" value="ABC_transpr_MalK/UgpC-like"/>
</dbReference>
<dbReference type="InterPro" id="IPR003593">
    <property type="entry name" value="AAA+_ATPase"/>
</dbReference>
<dbReference type="InterPro" id="IPR027417">
    <property type="entry name" value="P-loop_NTPase"/>
</dbReference>
<dbReference type="InterPro" id="IPR008995">
    <property type="entry name" value="Mo/tungstate-bd_C_term_dom"/>
</dbReference>
<keyword evidence="4" id="KW-0067">ATP-binding</keyword>
<evidence type="ECO:0000256" key="4">
    <source>
        <dbReference type="ARBA" id="ARBA00022840"/>
    </source>
</evidence>
<evidence type="ECO:0000259" key="7">
    <source>
        <dbReference type="PROSITE" id="PS50893"/>
    </source>
</evidence>
<keyword evidence="2" id="KW-1003">Cell membrane</keyword>
<name>A0ABM8AWS2_9BACT</name>
<keyword evidence="6" id="KW-0472">Membrane</keyword>
<protein>
    <submittedName>
        <fullName evidence="8">ABC transporter</fullName>
    </submittedName>
</protein>
<dbReference type="EMBL" id="AP026709">
    <property type="protein sequence ID" value="BDQ35721.1"/>
    <property type="molecule type" value="Genomic_DNA"/>
</dbReference>
<dbReference type="SUPFAM" id="SSF52540">
    <property type="entry name" value="P-loop containing nucleoside triphosphate hydrolases"/>
    <property type="match status" value="1"/>
</dbReference>